<organism evidence="5 6">
    <name type="scientific">Chitinophaga defluvii</name>
    <dbReference type="NCBI Taxonomy" id="3163343"/>
    <lineage>
        <taxon>Bacteria</taxon>
        <taxon>Pseudomonadati</taxon>
        <taxon>Bacteroidota</taxon>
        <taxon>Chitinophagia</taxon>
        <taxon>Chitinophagales</taxon>
        <taxon>Chitinophagaceae</taxon>
        <taxon>Chitinophaga</taxon>
    </lineage>
</organism>
<accession>A0ABV2TAQ5</accession>
<proteinExistence type="inferred from homology"/>
<dbReference type="InterPro" id="IPR017853">
    <property type="entry name" value="GH"/>
</dbReference>
<feature type="signal peptide" evidence="3">
    <location>
        <begin position="1"/>
        <end position="24"/>
    </location>
</feature>
<sequence length="373" mass="42443">MIKKSQKILWCGLILLSFCIRSVAQENWNKLPVKGLLLSAPRSNDVPLLCRFIREALPKEGVNTLAIRFEYEYQYKSHPELAGEHALSKEEVKQIVAACKAANIRLIPTLNLLAHQSEQTEMLPLLKHYPELDESPDYNPPKPWKDGGMFDFYNKSVCTQHPDLLKILFPIMDELVEVCEADALHVGLDEVWIIGYEKCPRCGGRDKAELFAAYVTKLYDHLKAKNCQMWMWSDRLIDGKTTGLLAWQASMNNTHRAIDLIPKDIMICDWKYEDAAPTAAYFAIKGFDVLASPCYNADAALAQLKQVYMVRNNGARTDFSGTISGRMKGVFETSWMAPKEFIEVYYGKAGSKLTINTVNTFKKLFAEIRKTER</sequence>
<evidence type="ECO:0000256" key="3">
    <source>
        <dbReference type="SAM" id="SignalP"/>
    </source>
</evidence>
<evidence type="ECO:0000256" key="2">
    <source>
        <dbReference type="ARBA" id="ARBA00022801"/>
    </source>
</evidence>
<evidence type="ECO:0000256" key="1">
    <source>
        <dbReference type="ARBA" id="ARBA00006285"/>
    </source>
</evidence>
<gene>
    <name evidence="5" type="ORF">ABR189_17710</name>
</gene>
<reference evidence="5 6" key="1">
    <citation type="submission" date="2024-06" db="EMBL/GenBank/DDBJ databases">
        <title>Chitinophaga defluvii sp. nov., isolated from municipal sewage.</title>
        <authorList>
            <person name="Zhang L."/>
        </authorList>
    </citation>
    <scope>NUCLEOTIDE SEQUENCE [LARGE SCALE GENOMIC DNA]</scope>
    <source>
        <strain evidence="5 6">H8</strain>
    </source>
</reference>
<dbReference type="InterPro" id="IPR015883">
    <property type="entry name" value="Glyco_hydro_20_cat"/>
</dbReference>
<evidence type="ECO:0000259" key="4">
    <source>
        <dbReference type="Pfam" id="PF00728"/>
    </source>
</evidence>
<evidence type="ECO:0000313" key="6">
    <source>
        <dbReference type="Proteomes" id="UP001549749"/>
    </source>
</evidence>
<dbReference type="Pfam" id="PF00728">
    <property type="entry name" value="Glyco_hydro_20"/>
    <property type="match status" value="1"/>
</dbReference>
<protein>
    <submittedName>
        <fullName evidence="5">Family 20 glycosylhydrolase</fullName>
    </submittedName>
</protein>
<keyword evidence="2" id="KW-0378">Hydrolase</keyword>
<feature type="chain" id="PRO_5046082663" evidence="3">
    <location>
        <begin position="25"/>
        <end position="373"/>
    </location>
</feature>
<name>A0ABV2TAQ5_9BACT</name>
<dbReference type="Gene3D" id="3.20.20.80">
    <property type="entry name" value="Glycosidases"/>
    <property type="match status" value="1"/>
</dbReference>
<dbReference type="Proteomes" id="UP001549749">
    <property type="component" value="Unassembled WGS sequence"/>
</dbReference>
<evidence type="ECO:0000313" key="5">
    <source>
        <dbReference type="EMBL" id="MET6999229.1"/>
    </source>
</evidence>
<feature type="domain" description="Glycoside hydrolase family 20 catalytic" evidence="4">
    <location>
        <begin position="84"/>
        <end position="293"/>
    </location>
</feature>
<comment type="similarity">
    <text evidence="1">Belongs to the glycosyl hydrolase 20 family.</text>
</comment>
<dbReference type="EMBL" id="JBEXAC010000002">
    <property type="protein sequence ID" value="MET6999229.1"/>
    <property type="molecule type" value="Genomic_DNA"/>
</dbReference>
<keyword evidence="3" id="KW-0732">Signal</keyword>
<dbReference type="SUPFAM" id="SSF51445">
    <property type="entry name" value="(Trans)glycosidases"/>
    <property type="match status" value="1"/>
</dbReference>
<keyword evidence="6" id="KW-1185">Reference proteome</keyword>
<comment type="caution">
    <text evidence="5">The sequence shown here is derived from an EMBL/GenBank/DDBJ whole genome shotgun (WGS) entry which is preliminary data.</text>
</comment>
<dbReference type="RefSeq" id="WP_354661797.1">
    <property type="nucleotide sequence ID" value="NZ_JBEXAC010000002.1"/>
</dbReference>